<evidence type="ECO:0000259" key="1">
    <source>
        <dbReference type="Pfam" id="PF00975"/>
    </source>
</evidence>
<sequence length="260" mass="27869">MLKNLSSGTQGTWLAIPGVGSFSASFDPIARSLSALGIGLVAVELMEVFKGSPALQHVDHLADLIVSAVPTLALGETCTVLGHSFGGRIAYELGRRRSLQGLSSRIIMIDALPRNLDGKSEPEGTTLSDGSLLRWYVSTFPEAFARRFADLADADLAAALVSSRIFRKDDIAGFIDAMRRQISAHNAYAPDVAVSQEVRLDVILPDAGSFASTDQALIQKILNQTAANWTVHPARGDHYSILKTPEQILAATELSNADRI</sequence>
<keyword evidence="3" id="KW-1185">Reference proteome</keyword>
<gene>
    <name evidence="2" type="ORF">ACFSE1_04315</name>
</gene>
<name>A0ABW4LZS3_9HYPH</name>
<dbReference type="GO" id="GO:0016787">
    <property type="term" value="F:hydrolase activity"/>
    <property type="evidence" value="ECO:0007669"/>
    <property type="project" value="UniProtKB-KW"/>
</dbReference>
<comment type="caution">
    <text evidence="2">The sequence shown here is derived from an EMBL/GenBank/DDBJ whole genome shotgun (WGS) entry which is preliminary data.</text>
</comment>
<dbReference type="Proteomes" id="UP001597322">
    <property type="component" value="Unassembled WGS sequence"/>
</dbReference>
<feature type="domain" description="Thioesterase" evidence="1">
    <location>
        <begin position="16"/>
        <end position="250"/>
    </location>
</feature>
<organism evidence="2 3">
    <name type="scientific">Rhizobium helianthi</name>
    <dbReference type="NCBI Taxonomy" id="1132695"/>
    <lineage>
        <taxon>Bacteria</taxon>
        <taxon>Pseudomonadati</taxon>
        <taxon>Pseudomonadota</taxon>
        <taxon>Alphaproteobacteria</taxon>
        <taxon>Hyphomicrobiales</taxon>
        <taxon>Rhizobiaceae</taxon>
        <taxon>Rhizobium/Agrobacterium group</taxon>
        <taxon>Rhizobium</taxon>
    </lineage>
</organism>
<keyword evidence="2" id="KW-0378">Hydrolase</keyword>
<dbReference type="SUPFAM" id="SSF53474">
    <property type="entry name" value="alpha/beta-Hydrolases"/>
    <property type="match status" value="1"/>
</dbReference>
<dbReference type="Pfam" id="PF00975">
    <property type="entry name" value="Thioesterase"/>
    <property type="match status" value="1"/>
</dbReference>
<proteinExistence type="predicted"/>
<evidence type="ECO:0000313" key="2">
    <source>
        <dbReference type="EMBL" id="MFD1744678.1"/>
    </source>
</evidence>
<dbReference type="InterPro" id="IPR029058">
    <property type="entry name" value="AB_hydrolase_fold"/>
</dbReference>
<protein>
    <submittedName>
        <fullName evidence="2">Alpha/beta fold hydrolase</fullName>
    </submittedName>
</protein>
<reference evidence="3" key="1">
    <citation type="journal article" date="2019" name="Int. J. Syst. Evol. Microbiol.">
        <title>The Global Catalogue of Microorganisms (GCM) 10K type strain sequencing project: providing services to taxonomists for standard genome sequencing and annotation.</title>
        <authorList>
            <consortium name="The Broad Institute Genomics Platform"/>
            <consortium name="The Broad Institute Genome Sequencing Center for Infectious Disease"/>
            <person name="Wu L."/>
            <person name="Ma J."/>
        </authorList>
    </citation>
    <scope>NUCLEOTIDE SEQUENCE [LARGE SCALE GENOMIC DNA]</scope>
    <source>
        <strain evidence="3">CG52</strain>
    </source>
</reference>
<dbReference type="Gene3D" id="3.40.50.1820">
    <property type="entry name" value="alpha/beta hydrolase"/>
    <property type="match status" value="1"/>
</dbReference>
<accession>A0ABW4LZS3</accession>
<dbReference type="EMBL" id="JBHUEQ010000004">
    <property type="protein sequence ID" value="MFD1744678.1"/>
    <property type="molecule type" value="Genomic_DNA"/>
</dbReference>
<dbReference type="InterPro" id="IPR001031">
    <property type="entry name" value="Thioesterase"/>
</dbReference>
<evidence type="ECO:0000313" key="3">
    <source>
        <dbReference type="Proteomes" id="UP001597322"/>
    </source>
</evidence>
<dbReference type="RefSeq" id="WP_377396955.1">
    <property type="nucleotide sequence ID" value="NZ_JBHUEQ010000004.1"/>
</dbReference>